<comment type="cofactor">
    <cofactor evidence="1">
        <name>FMN</name>
        <dbReference type="ChEBI" id="CHEBI:58210"/>
    </cofactor>
</comment>
<evidence type="ECO:0000313" key="8">
    <source>
        <dbReference type="Proteomes" id="UP001164733"/>
    </source>
</evidence>
<dbReference type="PANTHER" id="PTHR43303:SF4">
    <property type="entry name" value="NADPH DEHYDROGENASE C23G7.10C-RELATED"/>
    <property type="match status" value="1"/>
</dbReference>
<evidence type="ECO:0000259" key="6">
    <source>
        <dbReference type="Pfam" id="PF00724"/>
    </source>
</evidence>
<dbReference type="RefSeq" id="WP_216125007.1">
    <property type="nucleotide sequence ID" value="NZ_CP086239.1"/>
</dbReference>
<accession>A0AA47EG25</accession>
<keyword evidence="4" id="KW-0521">NADP</keyword>
<dbReference type="PANTHER" id="PTHR43303">
    <property type="entry name" value="NADPH DEHYDROGENASE C23G7.10C-RELATED"/>
    <property type="match status" value="1"/>
</dbReference>
<keyword evidence="5" id="KW-0560">Oxidoreductase</keyword>
<reference evidence="7" key="1">
    <citation type="submission" date="2021-11" db="EMBL/GenBank/DDBJ databases">
        <title>Clostridia strains as spoilage organisms.</title>
        <authorList>
            <person name="Wambui J."/>
            <person name="Stevens M.J.A."/>
            <person name="Stephan R."/>
        </authorList>
    </citation>
    <scope>NUCLEOTIDE SEQUENCE</scope>
    <source>
        <strain evidence="7">CF009</strain>
    </source>
</reference>
<keyword evidence="2" id="KW-0285">Flavoprotein</keyword>
<name>A0AA47EG25_9CLOT</name>
<dbReference type="GO" id="GO:0050661">
    <property type="term" value="F:NADP binding"/>
    <property type="evidence" value="ECO:0007669"/>
    <property type="project" value="InterPro"/>
</dbReference>
<dbReference type="Proteomes" id="UP001164733">
    <property type="component" value="Chromosome"/>
</dbReference>
<evidence type="ECO:0000256" key="5">
    <source>
        <dbReference type="ARBA" id="ARBA00023002"/>
    </source>
</evidence>
<dbReference type="InterPro" id="IPR001155">
    <property type="entry name" value="OxRdtase_FMN_N"/>
</dbReference>
<dbReference type="GO" id="GO:0010181">
    <property type="term" value="F:FMN binding"/>
    <property type="evidence" value="ECO:0007669"/>
    <property type="project" value="InterPro"/>
</dbReference>
<sequence>MSNILNSFQVKNISFSNRIVMAPLVRFGFPSYEGSMGEKLMNDYLSRADKKIGLIISQALSVSADCNTSSKAGGTSGGAGVYSDQHVGYLSKIAEAYHKNGTVFFAQLALPGFGFYDDNSRDINKLTKKDLIKIRDEFIRGAEICKRAGLDGIELHGAHSFFLNMMASSESNKRQDSYGGDLTGRLTLVKEITEGIKSFAGDCFIVSYRMGWGDSLDADVQTAQKLEEIGVDMLHVSTGIPRERKLKLPSDFQYNETVYTGGYVKKYVKIPVICVNNIRTLGRGNVLIESNYCDFAAYGKPFLADASFIERSLKDSNYKPCFECRNCQWFTDGEKCPVQLKAKFKSNSLH</sequence>
<feature type="domain" description="NADH:flavin oxidoreductase/NADH oxidase N-terminal" evidence="6">
    <location>
        <begin position="8"/>
        <end position="311"/>
    </location>
</feature>
<evidence type="ECO:0000256" key="1">
    <source>
        <dbReference type="ARBA" id="ARBA00001917"/>
    </source>
</evidence>
<evidence type="ECO:0000313" key="7">
    <source>
        <dbReference type="EMBL" id="WAG59351.1"/>
    </source>
</evidence>
<dbReference type="EMBL" id="CP086239">
    <property type="protein sequence ID" value="WAG59351.1"/>
    <property type="molecule type" value="Genomic_DNA"/>
</dbReference>
<dbReference type="Pfam" id="PF00724">
    <property type="entry name" value="Oxidored_FMN"/>
    <property type="match status" value="1"/>
</dbReference>
<organism evidence="7 8">
    <name type="scientific">Clostridium estertheticum</name>
    <dbReference type="NCBI Taxonomy" id="238834"/>
    <lineage>
        <taxon>Bacteria</taxon>
        <taxon>Bacillati</taxon>
        <taxon>Bacillota</taxon>
        <taxon>Clostridia</taxon>
        <taxon>Eubacteriales</taxon>
        <taxon>Clostridiaceae</taxon>
        <taxon>Clostridium</taxon>
    </lineage>
</organism>
<evidence type="ECO:0000256" key="4">
    <source>
        <dbReference type="ARBA" id="ARBA00022857"/>
    </source>
</evidence>
<gene>
    <name evidence="7" type="ORF">LL038_17130</name>
</gene>
<evidence type="ECO:0000256" key="3">
    <source>
        <dbReference type="ARBA" id="ARBA00022643"/>
    </source>
</evidence>
<keyword evidence="3" id="KW-0288">FMN</keyword>
<evidence type="ECO:0000256" key="2">
    <source>
        <dbReference type="ARBA" id="ARBA00022630"/>
    </source>
</evidence>
<dbReference type="GO" id="GO:0003959">
    <property type="term" value="F:NADPH dehydrogenase activity"/>
    <property type="evidence" value="ECO:0007669"/>
    <property type="project" value="InterPro"/>
</dbReference>
<protein>
    <submittedName>
        <fullName evidence="7">NADH:flavin oxidoreductase</fullName>
    </submittedName>
</protein>
<dbReference type="AlphaFoldDB" id="A0AA47EG25"/>
<dbReference type="InterPro" id="IPR044152">
    <property type="entry name" value="YqjM-like"/>
</dbReference>
<proteinExistence type="predicted"/>